<gene>
    <name evidence="2" type="ORF">NCTC9836_02868</name>
</gene>
<keyword evidence="3" id="KW-1185">Reference proteome</keyword>
<evidence type="ECO:0000313" key="2">
    <source>
        <dbReference type="EMBL" id="SUY48462.1"/>
    </source>
</evidence>
<keyword evidence="1" id="KW-0732">Signal</keyword>
<organism evidence="2 3">
    <name type="scientific">Clostridium putrefaciens</name>
    <dbReference type="NCBI Taxonomy" id="99675"/>
    <lineage>
        <taxon>Bacteria</taxon>
        <taxon>Bacillati</taxon>
        <taxon>Bacillota</taxon>
        <taxon>Clostridia</taxon>
        <taxon>Eubacteriales</taxon>
        <taxon>Clostridiaceae</taxon>
        <taxon>Clostridium</taxon>
    </lineage>
</organism>
<evidence type="ECO:0000313" key="3">
    <source>
        <dbReference type="Proteomes" id="UP000254664"/>
    </source>
</evidence>
<sequence length="93" mass="10225">MKKKILIGLTAFSLCLMTAIPAMAQTVYYNGTPVSWNHGRKLGVYSYSDVQTGVYDHSATANSDFSGWKSPGILAHAQKFIGTGTVETYWNCR</sequence>
<accession>A0A381JDJ8</accession>
<feature type="signal peptide" evidence="1">
    <location>
        <begin position="1"/>
        <end position="24"/>
    </location>
</feature>
<protein>
    <recommendedName>
        <fullName evidence="4">Bacteriocin</fullName>
    </recommendedName>
</protein>
<evidence type="ECO:0000256" key="1">
    <source>
        <dbReference type="SAM" id="SignalP"/>
    </source>
</evidence>
<dbReference type="Proteomes" id="UP000254664">
    <property type="component" value="Unassembled WGS sequence"/>
</dbReference>
<name>A0A381JDJ8_9CLOT</name>
<dbReference type="AlphaFoldDB" id="A0A381JDJ8"/>
<feature type="chain" id="PRO_5016846937" description="Bacteriocin" evidence="1">
    <location>
        <begin position="25"/>
        <end position="93"/>
    </location>
</feature>
<reference evidence="2 3" key="1">
    <citation type="submission" date="2018-06" db="EMBL/GenBank/DDBJ databases">
        <authorList>
            <consortium name="Pathogen Informatics"/>
            <person name="Doyle S."/>
        </authorList>
    </citation>
    <scope>NUCLEOTIDE SEQUENCE [LARGE SCALE GENOMIC DNA]</scope>
    <source>
        <strain evidence="2 3">NCTC9836</strain>
    </source>
</reference>
<proteinExistence type="predicted"/>
<dbReference type="EMBL" id="UFWZ01000001">
    <property type="protein sequence ID" value="SUY48462.1"/>
    <property type="molecule type" value="Genomic_DNA"/>
</dbReference>
<evidence type="ECO:0008006" key="4">
    <source>
        <dbReference type="Google" id="ProtNLM"/>
    </source>
</evidence>